<dbReference type="GO" id="GO:0017116">
    <property type="term" value="F:single-stranded DNA helicase activity"/>
    <property type="evidence" value="ECO:0007669"/>
    <property type="project" value="TreeGrafter"/>
</dbReference>
<dbReference type="InterPro" id="IPR050534">
    <property type="entry name" value="Coronavir_polyprotein_1ab"/>
</dbReference>
<dbReference type="InterPro" id="IPR006345">
    <property type="entry name" value="RecD2"/>
</dbReference>
<dbReference type="Gene3D" id="3.40.50.300">
    <property type="entry name" value="P-loop containing nucleotide triphosphate hydrolases"/>
    <property type="match status" value="2"/>
</dbReference>
<keyword evidence="2" id="KW-0067">ATP-binding</keyword>
<organism evidence="7 8">
    <name type="scientific">Aureispira anguillae</name>
    <dbReference type="NCBI Taxonomy" id="2864201"/>
    <lineage>
        <taxon>Bacteria</taxon>
        <taxon>Pseudomonadati</taxon>
        <taxon>Bacteroidota</taxon>
        <taxon>Saprospiria</taxon>
        <taxon>Saprospirales</taxon>
        <taxon>Saprospiraceae</taxon>
        <taxon>Aureispira</taxon>
    </lineage>
</organism>
<dbReference type="Pfam" id="PF13245">
    <property type="entry name" value="AAA_19"/>
    <property type="match status" value="1"/>
</dbReference>
<dbReference type="InterPro" id="IPR027785">
    <property type="entry name" value="UvrD-like_helicase_C"/>
</dbReference>
<dbReference type="SUPFAM" id="SSF47781">
    <property type="entry name" value="RuvA domain 2-like"/>
    <property type="match status" value="1"/>
</dbReference>
<evidence type="ECO:0000259" key="5">
    <source>
        <dbReference type="Pfam" id="PF18335"/>
    </source>
</evidence>
<dbReference type="InterPro" id="IPR010994">
    <property type="entry name" value="RuvA_2-like"/>
</dbReference>
<keyword evidence="8" id="KW-1185">Reference proteome</keyword>
<dbReference type="GO" id="GO:0009338">
    <property type="term" value="C:exodeoxyribonuclease V complex"/>
    <property type="evidence" value="ECO:0007669"/>
    <property type="project" value="TreeGrafter"/>
</dbReference>
<feature type="domain" description="ATP-dependent RecD2 DNA helicase SH3" evidence="5">
    <location>
        <begin position="566"/>
        <end position="628"/>
    </location>
</feature>
<evidence type="ECO:0000313" key="8">
    <source>
        <dbReference type="Proteomes" id="UP001060919"/>
    </source>
</evidence>
<dbReference type="InterPro" id="IPR055446">
    <property type="entry name" value="RecD2_N_OB"/>
</dbReference>
<dbReference type="Pfam" id="PF14490">
    <property type="entry name" value="HHH_RecD2"/>
    <property type="match status" value="1"/>
</dbReference>
<accession>A0A916DS19</accession>
<evidence type="ECO:0000259" key="3">
    <source>
        <dbReference type="Pfam" id="PF13538"/>
    </source>
</evidence>
<dbReference type="PANTHER" id="PTHR43788">
    <property type="entry name" value="DNA2/NAM7 HELICASE FAMILY MEMBER"/>
    <property type="match status" value="1"/>
</dbReference>
<dbReference type="CDD" id="cd17933">
    <property type="entry name" value="DEXSc_RecD-like"/>
    <property type="match status" value="1"/>
</dbReference>
<evidence type="ECO:0000256" key="1">
    <source>
        <dbReference type="ARBA" id="ARBA00022741"/>
    </source>
</evidence>
<protein>
    <submittedName>
        <fullName evidence="7">ATP-dependent RecD-like DNA helicase</fullName>
    </submittedName>
</protein>
<dbReference type="GO" id="GO:0043139">
    <property type="term" value="F:5'-3' DNA helicase activity"/>
    <property type="evidence" value="ECO:0007669"/>
    <property type="project" value="InterPro"/>
</dbReference>
<dbReference type="EMBL" id="AP026867">
    <property type="protein sequence ID" value="BDS10767.1"/>
    <property type="molecule type" value="Genomic_DNA"/>
</dbReference>
<keyword evidence="1" id="KW-0547">Nucleotide-binding</keyword>
<dbReference type="Gene3D" id="2.30.30.940">
    <property type="match status" value="1"/>
</dbReference>
<dbReference type="InterPro" id="IPR027417">
    <property type="entry name" value="P-loop_NTPase"/>
</dbReference>
<dbReference type="Gene3D" id="1.10.10.2220">
    <property type="match status" value="1"/>
</dbReference>
<dbReference type="Pfam" id="PF14520">
    <property type="entry name" value="HHH_5"/>
    <property type="match status" value="1"/>
</dbReference>
<dbReference type="InterPro" id="IPR041451">
    <property type="entry name" value="RecD2_SH13"/>
</dbReference>
<feature type="domain" description="ATP-dependent RecD2 DNA helicase-like helix-hairpin-helix" evidence="4">
    <location>
        <begin position="140"/>
        <end position="230"/>
    </location>
</feature>
<evidence type="ECO:0000259" key="6">
    <source>
        <dbReference type="Pfam" id="PF23139"/>
    </source>
</evidence>
<dbReference type="HAMAP" id="MF_01488">
    <property type="entry name" value="RecD2"/>
    <property type="match status" value="1"/>
</dbReference>
<dbReference type="Proteomes" id="UP001060919">
    <property type="component" value="Chromosome"/>
</dbReference>
<dbReference type="RefSeq" id="WP_264792036.1">
    <property type="nucleotide sequence ID" value="NZ_AP026867.1"/>
</dbReference>
<evidence type="ECO:0000256" key="2">
    <source>
        <dbReference type="ARBA" id="ARBA00022840"/>
    </source>
</evidence>
<feature type="domain" description="UvrD-like helicase C-terminal" evidence="3">
    <location>
        <begin position="645"/>
        <end position="693"/>
    </location>
</feature>
<dbReference type="AlphaFoldDB" id="A0A916DS19"/>
<dbReference type="InterPro" id="IPR029493">
    <property type="entry name" value="RecD2-like_HHH"/>
</dbReference>
<dbReference type="CDD" id="cd18809">
    <property type="entry name" value="SF1_C_RecD"/>
    <property type="match status" value="1"/>
</dbReference>
<dbReference type="GO" id="GO:0005524">
    <property type="term" value="F:ATP binding"/>
    <property type="evidence" value="ECO:0007669"/>
    <property type="project" value="UniProtKB-KW"/>
</dbReference>
<dbReference type="Gene3D" id="1.10.150.20">
    <property type="entry name" value="5' to 3' exonuclease, C-terminal subdomain"/>
    <property type="match status" value="1"/>
</dbReference>
<keyword evidence="7" id="KW-0347">Helicase</keyword>
<dbReference type="NCBIfam" id="TIGR01448">
    <property type="entry name" value="recD_rel"/>
    <property type="match status" value="1"/>
</dbReference>
<dbReference type="KEGG" id="aup:AsAng_0014760"/>
<name>A0A916DS19_9BACT</name>
<evidence type="ECO:0000259" key="4">
    <source>
        <dbReference type="Pfam" id="PF14490"/>
    </source>
</evidence>
<gene>
    <name evidence="7" type="ORF">AsAng_0014760</name>
</gene>
<feature type="domain" description="ATP-dependent RecD2 DNA helicase OB-fold" evidence="6">
    <location>
        <begin position="1"/>
        <end position="75"/>
    </location>
</feature>
<keyword evidence="7" id="KW-0378">Hydrolase</keyword>
<evidence type="ECO:0000313" key="7">
    <source>
        <dbReference type="EMBL" id="BDS10767.1"/>
    </source>
</evidence>
<dbReference type="Pfam" id="PF23139">
    <property type="entry name" value="OB_YrrC"/>
    <property type="match status" value="1"/>
</dbReference>
<dbReference type="SUPFAM" id="SSF52540">
    <property type="entry name" value="P-loop containing nucleoside triphosphate hydrolases"/>
    <property type="match status" value="2"/>
</dbReference>
<dbReference type="Pfam" id="PF18335">
    <property type="entry name" value="SH3_13"/>
    <property type="match status" value="1"/>
</dbReference>
<dbReference type="GO" id="GO:0003677">
    <property type="term" value="F:DNA binding"/>
    <property type="evidence" value="ECO:0007669"/>
    <property type="project" value="InterPro"/>
</dbReference>
<dbReference type="PANTHER" id="PTHR43788:SF6">
    <property type="entry name" value="DNA HELICASE B"/>
    <property type="match status" value="1"/>
</dbReference>
<dbReference type="GO" id="GO:0006310">
    <property type="term" value="P:DNA recombination"/>
    <property type="evidence" value="ECO:0007669"/>
    <property type="project" value="InterPro"/>
</dbReference>
<reference evidence="7" key="1">
    <citation type="submission" date="2022-09" db="EMBL/GenBank/DDBJ databases">
        <title>Aureispira anguillicida sp. nov., isolated from Leptocephalus of Japanese eel Anguilla japonica.</title>
        <authorList>
            <person name="Yuasa K."/>
            <person name="Mekata T."/>
            <person name="Ikunari K."/>
        </authorList>
    </citation>
    <scope>NUCLEOTIDE SEQUENCE</scope>
    <source>
        <strain evidence="7">EL160426</strain>
    </source>
</reference>
<sequence>MEKIEGSLEHIIYRNEENGYTVGKLLEKETARVITIVGSMMGIQIGETLVCEGNWRNDKRFGKQFVVTLFNVNIPSTTRGIEQYLSSGSVAGIGEVFAKRIVDHFGENTLEIFDIAPHRLLEVEGIGKKKLERIQSSWIKQKDIRQVMIFLQNYGISPAYAQRIFKVYGQESIEKVKDNPYRLSTEIDGIGFKKSDAIAQKMGIEIDADSRIASGIEYSLEQMAKMGHSCYPLEELVKEAAMLLGVAYESVNKAIHALAEKGRILLQLLNNASGIPQTFVWSKIHYDYEKDIAAEIFRLQLFDDVFVHSDWEEAIEQSSKKYGITLAVEQEKAVEKSLEEKIHIITGGPGTGKSTITKVVLDICLASTSSILLAAPTGRAAKRLSEITKREASTIHSLLTFDFVSHYFRKNKYDQLDCEVIIIDEASMIDAFLMSALLKAIPSNCKVILVGDVDQLPSVGAGNVLNDLILSKRVPVTRLKEIFRQAINSQIVLNAHRINQGIFPTITTDKSSDFFFITERQPERIIQHVLGLIDRRLPKAYQFHKLRDIQLLCPMNKGKIGSIEFNRVLQLSLNPKKKNEETGVGPRKLVEGDKVIQIRNNYDKGVSNGDIGYIKKISEVDKLLIVEFEGKDIEYEFSELLELDLAYAVSVHKYQGSESPCIIMPIHESYNRLLFRNLLYTGITRGKQLVILVGTKEAVSAAIRNNKAHKRYTGLVAKLEQEGKGLPVIQIVPMLGTENYSKWVEDNFGTSAEKLL</sequence>
<dbReference type="Pfam" id="PF13538">
    <property type="entry name" value="UvrD_C_2"/>
    <property type="match status" value="1"/>
</dbReference>
<proteinExistence type="inferred from homology"/>